<keyword evidence="2" id="KW-0378">Hydrolase</keyword>
<dbReference type="PANTHER" id="PTHR43433:SF5">
    <property type="entry name" value="AB HYDROLASE-1 DOMAIN-CONTAINING PROTEIN"/>
    <property type="match status" value="1"/>
</dbReference>
<dbReference type="Pfam" id="PF00561">
    <property type="entry name" value="Abhydrolase_1"/>
    <property type="match status" value="1"/>
</dbReference>
<dbReference type="GO" id="GO:0004806">
    <property type="term" value="F:triacylglycerol lipase activity"/>
    <property type="evidence" value="ECO:0007669"/>
    <property type="project" value="TreeGrafter"/>
</dbReference>
<comment type="caution">
    <text evidence="2">The sequence shown here is derived from an EMBL/GenBank/DDBJ whole genome shotgun (WGS) entry which is preliminary data.</text>
</comment>
<dbReference type="PANTHER" id="PTHR43433">
    <property type="entry name" value="HYDROLASE, ALPHA/BETA FOLD FAMILY PROTEIN"/>
    <property type="match status" value="1"/>
</dbReference>
<dbReference type="GO" id="GO:0046503">
    <property type="term" value="P:glycerolipid catabolic process"/>
    <property type="evidence" value="ECO:0007669"/>
    <property type="project" value="TreeGrafter"/>
</dbReference>
<sequence>MRMILIGLLLILITPVTSAEFSRTYIDQHPLQVANVNGVDIGYRLIGESDKPKVVIIMGLGASNVVSGDNLVRGIEQAGYQLVLFDNRDTGASTRFDDWGQPLVWWQLLKLKLGLGVSAPYTLGDMSADTVALMDWLNIEDAHIIGFSMGGMIAQKMAVHHPERTKSLTLVMTTTGAKHLPPPTEEAAKLLANLASGEATQERATAFRERGFYTESMPRQMMAIFKDGDRSEAVRTIMNDTLVVHGQDDILIPPAHGVYTAEIIENSELVIFPGMGHNVPDLVLPEFLTRVIGHFSVAEMASGSR</sequence>
<organism evidence="2 3">
    <name type="scientific">SAR92 bacterium BACL26 MAG-121220-bin70</name>
    <dbReference type="NCBI Taxonomy" id="1655626"/>
    <lineage>
        <taxon>Bacteria</taxon>
        <taxon>Pseudomonadati</taxon>
        <taxon>Pseudomonadota</taxon>
        <taxon>Gammaproteobacteria</taxon>
        <taxon>Cellvibrionales</taxon>
        <taxon>Porticoccaceae</taxon>
        <taxon>SAR92 clade</taxon>
    </lineage>
</organism>
<dbReference type="AlphaFoldDB" id="A0A0R2UJ98"/>
<evidence type="ECO:0000313" key="2">
    <source>
        <dbReference type="EMBL" id="KRO97293.1"/>
    </source>
</evidence>
<proteinExistence type="predicted"/>
<dbReference type="InterPro" id="IPR000073">
    <property type="entry name" value="AB_hydrolase_1"/>
</dbReference>
<dbReference type="EMBL" id="LICA01000008">
    <property type="protein sequence ID" value="KRO97293.1"/>
    <property type="molecule type" value="Genomic_DNA"/>
</dbReference>
<dbReference type="Gene3D" id="3.40.50.1820">
    <property type="entry name" value="alpha/beta hydrolase"/>
    <property type="match status" value="1"/>
</dbReference>
<protein>
    <submittedName>
        <fullName evidence="2">Hydrolase</fullName>
    </submittedName>
</protein>
<dbReference type="Proteomes" id="UP000051213">
    <property type="component" value="Unassembled WGS sequence"/>
</dbReference>
<gene>
    <name evidence="2" type="ORF">ABS24_01560</name>
</gene>
<dbReference type="InterPro" id="IPR029058">
    <property type="entry name" value="AB_hydrolase_fold"/>
</dbReference>
<evidence type="ECO:0000313" key="3">
    <source>
        <dbReference type="Proteomes" id="UP000051213"/>
    </source>
</evidence>
<dbReference type="SUPFAM" id="SSF53474">
    <property type="entry name" value="alpha/beta-Hydrolases"/>
    <property type="match status" value="1"/>
</dbReference>
<name>A0A0R2UJ98_9GAMM</name>
<reference evidence="2 3" key="1">
    <citation type="submission" date="2015-10" db="EMBL/GenBank/DDBJ databases">
        <title>Metagenome-Assembled Genomes uncover a global brackish microbiome.</title>
        <authorList>
            <person name="Hugerth L.W."/>
            <person name="Larsson J."/>
            <person name="Alneberg J."/>
            <person name="Lindh M.V."/>
            <person name="Legrand C."/>
            <person name="Pinhassi J."/>
            <person name="Andersson A.F."/>
        </authorList>
    </citation>
    <scope>NUCLEOTIDE SEQUENCE [LARGE SCALE GENOMIC DNA]</scope>
    <source>
        <strain evidence="2">BACL26 MAG-121220-bin70</strain>
    </source>
</reference>
<feature type="domain" description="AB hydrolase-1" evidence="1">
    <location>
        <begin position="54"/>
        <end position="207"/>
    </location>
</feature>
<dbReference type="InterPro" id="IPR050471">
    <property type="entry name" value="AB_hydrolase"/>
</dbReference>
<accession>A0A0R2UJ98</accession>
<evidence type="ECO:0000259" key="1">
    <source>
        <dbReference type="Pfam" id="PF00561"/>
    </source>
</evidence>